<dbReference type="InterPro" id="IPR011126">
    <property type="entry name" value="Hpr_kin/Pase_Hpr_N"/>
</dbReference>
<dbReference type="Gene3D" id="3.40.50.300">
    <property type="entry name" value="P-loop containing nucleotide triphosphate hydrolases"/>
    <property type="match status" value="1"/>
</dbReference>
<comment type="catalytic activity">
    <reaction evidence="1 14">
        <text>[HPr protein]-L-serine + ATP = [HPr protein]-O-phospho-L-serine + ADP + H(+)</text>
        <dbReference type="Rhea" id="RHEA:46600"/>
        <dbReference type="Rhea" id="RHEA-COMP:11602"/>
        <dbReference type="Rhea" id="RHEA-COMP:11603"/>
        <dbReference type="ChEBI" id="CHEBI:15378"/>
        <dbReference type="ChEBI" id="CHEBI:29999"/>
        <dbReference type="ChEBI" id="CHEBI:30616"/>
        <dbReference type="ChEBI" id="CHEBI:83421"/>
        <dbReference type="ChEBI" id="CHEBI:456216"/>
    </reaction>
</comment>
<keyword evidence="6 14" id="KW-0479">Metal-binding</keyword>
<dbReference type="PANTHER" id="PTHR30305:SF1">
    <property type="entry name" value="HPR KINASE_PHOSPHORYLASE"/>
    <property type="match status" value="1"/>
</dbReference>
<name>A0A4P8XZG2_9FIRM</name>
<dbReference type="OrthoDB" id="9778803at2"/>
<comment type="miscellaneous">
    <text evidence="14">Both phosphorylation and phosphorolysis are carried out by the same active site and suggest a common mechanism for both reactions.</text>
</comment>
<gene>
    <name evidence="14 17" type="primary">hprK</name>
    <name evidence="17" type="ORF">E5Z56_09150</name>
</gene>
<dbReference type="SUPFAM" id="SSF75138">
    <property type="entry name" value="HprK N-terminal domain-like"/>
    <property type="match status" value="1"/>
</dbReference>
<evidence type="ECO:0000256" key="1">
    <source>
        <dbReference type="ARBA" id="ARBA00001120"/>
    </source>
</evidence>
<feature type="region of interest" description="Important for the catalytic mechanism of dephosphorylation" evidence="14">
    <location>
        <begin position="268"/>
        <end position="273"/>
    </location>
</feature>
<sequence>MATEYKVSLDKVIKELSLKTVYMPVDASTIDIVSADIDRPGLELTGYLDFFDSTRIMILGYTEYSYLNRFGAEQQHHVLNAIFSLGPPAVIITRNMRPSNPLLIAAEECGVPILVTSETTSELSVNLISYLNNVLAPRITRHGVLVEVYGEGCLITGDSGVGKSETAIELIKRGHRLVADDAVEIRRTSKNTLVGTSPENIRHFIELRGIGIINARRIFGMGAIKQSEKIDMVINMELWDSNRAYDRMGLDSEYTEILGVDVPVTTIPVRPGRNLSMIIEVAAMNNRQKKMGYNAAMELLENLGMSVEEEHVQNIKVDAGLGE</sequence>
<evidence type="ECO:0000256" key="2">
    <source>
        <dbReference type="ARBA" id="ARBA00001946"/>
    </source>
</evidence>
<comment type="domain">
    <text evidence="14">The Walker A ATP-binding motif also binds Pi and PPi.</text>
</comment>
<dbReference type="GO" id="GO:0000287">
    <property type="term" value="F:magnesium ion binding"/>
    <property type="evidence" value="ECO:0007669"/>
    <property type="project" value="UniProtKB-UniRule"/>
</dbReference>
<evidence type="ECO:0000256" key="14">
    <source>
        <dbReference type="HAMAP-Rule" id="MF_01249"/>
    </source>
</evidence>
<keyword evidence="11 14" id="KW-0511">Multifunctional enzyme</keyword>
<feature type="active site" evidence="14">
    <location>
        <position position="163"/>
    </location>
</feature>
<keyword evidence="12 14" id="KW-0119">Carbohydrate metabolism</keyword>
<dbReference type="InterPro" id="IPR003755">
    <property type="entry name" value="HPr(Ser)_kin/Pase"/>
</dbReference>
<dbReference type="SUPFAM" id="SSF53795">
    <property type="entry name" value="PEP carboxykinase-like"/>
    <property type="match status" value="1"/>
</dbReference>
<dbReference type="Pfam" id="PF02603">
    <property type="entry name" value="Hpr_kinase_N"/>
    <property type="match status" value="1"/>
</dbReference>
<dbReference type="GO" id="GO:0004674">
    <property type="term" value="F:protein serine/threonine kinase activity"/>
    <property type="evidence" value="ECO:0007669"/>
    <property type="project" value="UniProtKB-KW"/>
</dbReference>
<dbReference type="InterPro" id="IPR027417">
    <property type="entry name" value="P-loop_NTPase"/>
</dbReference>
<keyword evidence="18" id="KW-1185">Reference proteome</keyword>
<comment type="function">
    <text evidence="14">Catalyzes the ATP- as well as the pyrophosphate-dependent phosphorylation of a specific serine residue in HPr, a phosphocarrier protein of the phosphoenolpyruvate-dependent sugar phosphotransferase system (PTS). HprK/P also catalyzes the pyrophosphate-producing, inorganic phosphate-dependent dephosphorylation (phosphorolysis) of seryl-phosphorylated HPr (P-Ser-HPr). The two antagonistic activities of HprK/P are regulated by several intracellular metabolites, which change their concentration in response to the absence or presence of rapidly metabolisable carbon sources (glucose, fructose, etc.) in the growth medium. Therefore, by controlling the phosphorylation state of HPr, HPrK/P is a sensor enzyme that plays a major role in the regulation of carbon metabolism and sugar transport: it mediates carbon catabolite repression (CCR), and regulates PTS-catalyzed carbohydrate uptake and inducer exclusion.</text>
</comment>
<evidence type="ECO:0000256" key="11">
    <source>
        <dbReference type="ARBA" id="ARBA00023268"/>
    </source>
</evidence>
<organism evidence="17 18">
    <name type="scientific">Ruminococcus bovis</name>
    <dbReference type="NCBI Taxonomy" id="2564099"/>
    <lineage>
        <taxon>Bacteria</taxon>
        <taxon>Bacillati</taxon>
        <taxon>Bacillota</taxon>
        <taxon>Clostridia</taxon>
        <taxon>Eubacteriales</taxon>
        <taxon>Oscillospiraceae</taxon>
        <taxon>Ruminococcus</taxon>
    </lineage>
</organism>
<dbReference type="GO" id="GO:0006109">
    <property type="term" value="P:regulation of carbohydrate metabolic process"/>
    <property type="evidence" value="ECO:0007669"/>
    <property type="project" value="UniProtKB-UniRule"/>
</dbReference>
<evidence type="ECO:0000256" key="13">
    <source>
        <dbReference type="ARBA" id="ARBA00047657"/>
    </source>
</evidence>
<keyword evidence="8 14" id="KW-0418">Kinase</keyword>
<feature type="active site" description="Proton acceptor; for phosphorylation activity. Proton donor; for dephosphorylation activity" evidence="14">
    <location>
        <position position="181"/>
    </location>
</feature>
<dbReference type="FunFam" id="3.40.50.300:FF:000174">
    <property type="entry name" value="HPr kinase/phosphorylase"/>
    <property type="match status" value="1"/>
</dbReference>
<dbReference type="RefSeq" id="WP_138157518.1">
    <property type="nucleotide sequence ID" value="NZ_CP039381.1"/>
</dbReference>
<evidence type="ECO:0000259" key="15">
    <source>
        <dbReference type="Pfam" id="PF02603"/>
    </source>
</evidence>
<evidence type="ECO:0000256" key="3">
    <source>
        <dbReference type="ARBA" id="ARBA00006883"/>
    </source>
</evidence>
<dbReference type="HAMAP" id="MF_01249">
    <property type="entry name" value="HPr_kinase"/>
    <property type="match status" value="1"/>
</dbReference>
<evidence type="ECO:0000256" key="4">
    <source>
        <dbReference type="ARBA" id="ARBA00022527"/>
    </source>
</evidence>
<comment type="catalytic activity">
    <reaction evidence="13 14">
        <text>[HPr protein]-O-phospho-L-serine + phosphate + H(+) = [HPr protein]-L-serine + diphosphate</text>
        <dbReference type="Rhea" id="RHEA:46604"/>
        <dbReference type="Rhea" id="RHEA-COMP:11602"/>
        <dbReference type="Rhea" id="RHEA-COMP:11603"/>
        <dbReference type="ChEBI" id="CHEBI:15378"/>
        <dbReference type="ChEBI" id="CHEBI:29999"/>
        <dbReference type="ChEBI" id="CHEBI:33019"/>
        <dbReference type="ChEBI" id="CHEBI:43474"/>
        <dbReference type="ChEBI" id="CHEBI:83421"/>
    </reaction>
</comment>
<dbReference type="GO" id="GO:0000155">
    <property type="term" value="F:phosphorelay sensor kinase activity"/>
    <property type="evidence" value="ECO:0007669"/>
    <property type="project" value="InterPro"/>
</dbReference>
<protein>
    <recommendedName>
        <fullName evidence="14">HPr kinase/phosphorylase</fullName>
        <shortName evidence="14">HPrK/P</shortName>
        <ecNumber evidence="14">2.7.11.-</ecNumber>
        <ecNumber evidence="14">2.7.4.-</ecNumber>
    </recommendedName>
    <alternativeName>
        <fullName evidence="14">HPr(Ser) kinase/phosphorylase</fullName>
    </alternativeName>
</protein>
<evidence type="ECO:0000256" key="5">
    <source>
        <dbReference type="ARBA" id="ARBA00022679"/>
    </source>
</evidence>
<dbReference type="PANTHER" id="PTHR30305">
    <property type="entry name" value="PROTEIN YJDM-RELATED"/>
    <property type="match status" value="1"/>
</dbReference>
<feature type="binding site" evidence="14">
    <location>
        <position position="206"/>
    </location>
    <ligand>
        <name>Mg(2+)</name>
        <dbReference type="ChEBI" id="CHEBI:18420"/>
    </ligand>
</feature>
<feature type="binding site" evidence="14">
    <location>
        <position position="164"/>
    </location>
    <ligand>
        <name>Mg(2+)</name>
        <dbReference type="ChEBI" id="CHEBI:18420"/>
    </ligand>
</feature>
<keyword evidence="5 14" id="KW-0808">Transferase</keyword>
<accession>A0A4P8XZG2</accession>
<feature type="binding site" evidence="14">
    <location>
        <begin position="157"/>
        <end position="164"/>
    </location>
    <ligand>
        <name>ATP</name>
        <dbReference type="ChEBI" id="CHEBI:30616"/>
    </ligand>
</feature>
<dbReference type="AlphaFoldDB" id="A0A4P8XZG2"/>
<proteinExistence type="inferred from homology"/>
<feature type="domain" description="HPr kinase/phosphorylase C-terminal" evidence="16">
    <location>
        <begin position="135"/>
        <end position="302"/>
    </location>
</feature>
<feature type="active site" evidence="14">
    <location>
        <position position="247"/>
    </location>
</feature>
<dbReference type="Pfam" id="PF07475">
    <property type="entry name" value="Hpr_kinase_C"/>
    <property type="match status" value="1"/>
</dbReference>
<evidence type="ECO:0000313" key="18">
    <source>
        <dbReference type="Proteomes" id="UP000301475"/>
    </source>
</evidence>
<feature type="domain" description="HPr(Ser) kinase/phosphorylase N-terminal" evidence="15">
    <location>
        <begin position="7"/>
        <end position="131"/>
    </location>
</feature>
<evidence type="ECO:0000313" key="17">
    <source>
        <dbReference type="EMBL" id="QCT07510.1"/>
    </source>
</evidence>
<keyword evidence="7 14" id="KW-0547">Nucleotide-binding</keyword>
<keyword evidence="4 14" id="KW-0723">Serine/threonine-protein kinase</keyword>
<dbReference type="Proteomes" id="UP000301475">
    <property type="component" value="Chromosome"/>
</dbReference>
<evidence type="ECO:0000256" key="12">
    <source>
        <dbReference type="ARBA" id="ARBA00023277"/>
    </source>
</evidence>
<evidence type="ECO:0000256" key="8">
    <source>
        <dbReference type="ARBA" id="ARBA00022777"/>
    </source>
</evidence>
<dbReference type="EMBL" id="CP039381">
    <property type="protein sequence ID" value="QCT07510.1"/>
    <property type="molecule type" value="Genomic_DNA"/>
</dbReference>
<evidence type="ECO:0000256" key="9">
    <source>
        <dbReference type="ARBA" id="ARBA00022840"/>
    </source>
</evidence>
<dbReference type="KEGG" id="ruj:E5Z56_09150"/>
<evidence type="ECO:0000256" key="10">
    <source>
        <dbReference type="ARBA" id="ARBA00022842"/>
    </source>
</evidence>
<dbReference type="NCBIfam" id="TIGR00679">
    <property type="entry name" value="hpr-ser"/>
    <property type="match status" value="1"/>
</dbReference>
<dbReference type="GO" id="GO:0005524">
    <property type="term" value="F:ATP binding"/>
    <property type="evidence" value="ECO:0007669"/>
    <property type="project" value="UniProtKB-UniRule"/>
</dbReference>
<feature type="active site" evidence="14">
    <location>
        <position position="142"/>
    </location>
</feature>
<comment type="similarity">
    <text evidence="3 14">Belongs to the HPrK/P family.</text>
</comment>
<reference evidence="17 18" key="1">
    <citation type="submission" date="2019-04" db="EMBL/GenBank/DDBJ databases">
        <authorList>
            <person name="Embree M."/>
            <person name="Gaffney J.R."/>
        </authorList>
    </citation>
    <scope>NUCLEOTIDE SEQUENCE [LARGE SCALE GENOMIC DNA]</scope>
    <source>
        <strain evidence="17 18">JE7A12</strain>
    </source>
</reference>
<dbReference type="InterPro" id="IPR011104">
    <property type="entry name" value="Hpr_kin/Pase_C"/>
</dbReference>
<dbReference type="EC" id="2.7.4.-" evidence="14"/>
<comment type="subunit">
    <text evidence="14">Homohexamer.</text>
</comment>
<evidence type="ECO:0000259" key="16">
    <source>
        <dbReference type="Pfam" id="PF07475"/>
    </source>
</evidence>
<dbReference type="GO" id="GO:0004712">
    <property type="term" value="F:protein serine/threonine/tyrosine kinase activity"/>
    <property type="evidence" value="ECO:0007669"/>
    <property type="project" value="UniProtKB-UniRule"/>
</dbReference>
<dbReference type="Gene3D" id="3.40.1390.20">
    <property type="entry name" value="HprK N-terminal domain-like"/>
    <property type="match status" value="1"/>
</dbReference>
<evidence type="ECO:0000256" key="7">
    <source>
        <dbReference type="ARBA" id="ARBA00022741"/>
    </source>
</evidence>
<keyword evidence="9 14" id="KW-0067">ATP-binding</keyword>
<dbReference type="InterPro" id="IPR028979">
    <property type="entry name" value="Ser_kin/Pase_Hpr-like_N_sf"/>
</dbReference>
<dbReference type="EC" id="2.7.11.-" evidence="14"/>
<comment type="cofactor">
    <cofactor evidence="2 14">
        <name>Mg(2+)</name>
        <dbReference type="ChEBI" id="CHEBI:18420"/>
    </cofactor>
</comment>
<evidence type="ECO:0000256" key="6">
    <source>
        <dbReference type="ARBA" id="ARBA00022723"/>
    </source>
</evidence>
<keyword evidence="10 14" id="KW-0460">Magnesium</keyword>
<dbReference type="CDD" id="cd01918">
    <property type="entry name" value="HprK_C"/>
    <property type="match status" value="1"/>
</dbReference>
<feature type="region of interest" description="Important for the catalytic mechanism of both phosphorylation and dephosphorylation" evidence="14">
    <location>
        <begin position="205"/>
        <end position="214"/>
    </location>
</feature>